<evidence type="ECO:0000256" key="2">
    <source>
        <dbReference type="ARBA" id="ARBA00023157"/>
    </source>
</evidence>
<dbReference type="SUPFAM" id="SSF57567">
    <property type="entry name" value="Serine protease inhibitors"/>
    <property type="match status" value="1"/>
</dbReference>
<proteinExistence type="evidence at transcript level"/>
<dbReference type="EMBL" id="GBXR01000061">
    <property type="protein sequence ID" value="JAG85165.1"/>
    <property type="molecule type" value="mRNA"/>
</dbReference>
<protein>
    <submittedName>
        <fullName evidence="5">TSA: Tityus bahiensis Tbah02204 mRNA sequence</fullName>
    </submittedName>
</protein>
<keyword evidence="2" id="KW-1015">Disulfide bond</keyword>
<dbReference type="InterPro" id="IPR002919">
    <property type="entry name" value="TIL_dom"/>
</dbReference>
<reference evidence="5" key="1">
    <citation type="journal article" date="2015" name="Toxicon">
        <title>The transcriptome recipe for the venom cocktail of Tityus bahiensis scorpion.</title>
        <authorList>
            <person name="de Oliveira U.C."/>
            <person name="Candido D.M."/>
            <person name="Coronado Dorce V.A."/>
            <person name="Junqueira-de-Azevedo Ide L."/>
        </authorList>
    </citation>
    <scope>NUCLEOTIDE SEQUENCE</scope>
</reference>
<keyword evidence="1" id="KW-0646">Protease inhibitor</keyword>
<evidence type="ECO:0000313" key="5">
    <source>
        <dbReference type="EMBL" id="JAG85165.1"/>
    </source>
</evidence>
<name>A0A0C9QKS6_TITBA</name>
<feature type="domain" description="TIL" evidence="4">
    <location>
        <begin position="25"/>
        <end position="77"/>
    </location>
</feature>
<dbReference type="GO" id="GO:0030414">
    <property type="term" value="F:peptidase inhibitor activity"/>
    <property type="evidence" value="ECO:0007669"/>
    <property type="project" value="UniProtKB-KW"/>
</dbReference>
<accession>A0A0C9QKS6</accession>
<evidence type="ECO:0000256" key="3">
    <source>
        <dbReference type="SAM" id="SignalP"/>
    </source>
</evidence>
<dbReference type="PANTHER" id="PTHR23259">
    <property type="entry name" value="RIDDLE"/>
    <property type="match status" value="1"/>
</dbReference>
<dbReference type="AlphaFoldDB" id="A0A0C9QKS6"/>
<feature type="signal peptide" evidence="3">
    <location>
        <begin position="1"/>
        <end position="21"/>
    </location>
</feature>
<dbReference type="PANTHER" id="PTHR23259:SF70">
    <property type="entry name" value="ACCESSORY GLAND PROTEIN ACP62F-RELATED"/>
    <property type="match status" value="1"/>
</dbReference>
<keyword evidence="3" id="KW-0732">Signal</keyword>
<sequence length="77" mass="8188">MSSSKIICLCILSLLVINVTAQRSCGLNEILYNCGACDGTCENQTPACILLCLPPSCGCRKGFVRSPNGRCIPPSYC</sequence>
<feature type="chain" id="PRO_5002201520" evidence="3">
    <location>
        <begin position="22"/>
        <end position="77"/>
    </location>
</feature>
<evidence type="ECO:0000256" key="1">
    <source>
        <dbReference type="ARBA" id="ARBA00022690"/>
    </source>
</evidence>
<dbReference type="Pfam" id="PF01826">
    <property type="entry name" value="TIL"/>
    <property type="match status" value="1"/>
</dbReference>
<dbReference type="Gene3D" id="2.10.25.10">
    <property type="entry name" value="Laminin"/>
    <property type="match status" value="1"/>
</dbReference>
<dbReference type="CDD" id="cd19941">
    <property type="entry name" value="TIL"/>
    <property type="match status" value="1"/>
</dbReference>
<evidence type="ECO:0000259" key="4">
    <source>
        <dbReference type="Pfam" id="PF01826"/>
    </source>
</evidence>
<reference evidence="5" key="2">
    <citation type="submission" date="2015-01" db="EMBL/GenBank/DDBJ databases">
        <authorList>
            <person name="Oliveira U.C."/>
            <person name="Junqueira-Azevedo I.L.M."/>
        </authorList>
    </citation>
    <scope>NUCLEOTIDE SEQUENCE</scope>
</reference>
<dbReference type="InterPro" id="IPR051368">
    <property type="entry name" value="SerProtInhib-TIL_Domain"/>
</dbReference>
<dbReference type="InterPro" id="IPR036084">
    <property type="entry name" value="Ser_inhib-like_sf"/>
</dbReference>
<organism evidence="5">
    <name type="scientific">Tityus bahiensis</name>
    <name type="common">Brazilian scorpion</name>
    <dbReference type="NCBI Taxonomy" id="50343"/>
    <lineage>
        <taxon>Eukaryota</taxon>
        <taxon>Metazoa</taxon>
        <taxon>Ecdysozoa</taxon>
        <taxon>Arthropoda</taxon>
        <taxon>Chelicerata</taxon>
        <taxon>Arachnida</taxon>
        <taxon>Scorpiones</taxon>
        <taxon>Buthida</taxon>
        <taxon>Buthoidea</taxon>
        <taxon>Buthidae</taxon>
        <taxon>Tityus</taxon>
    </lineage>
</organism>